<proteinExistence type="predicted"/>
<keyword evidence="2" id="KW-1185">Reference proteome</keyword>
<sequence length="77" mass="9157">MDKELLRKYLNDDGFKAVGVIFGNKRIILESDIHVDYEHEVIIYPMKNSTRIIPFNAISYLDLLDKNDQYINYFKEV</sequence>
<dbReference type="AlphaFoldDB" id="A0AAW7YS36"/>
<evidence type="ECO:0000313" key="1">
    <source>
        <dbReference type="EMBL" id="MDO6572918.1"/>
    </source>
</evidence>
<name>A0AAW7YS36_9STAP</name>
<organism evidence="1 2">
    <name type="scientific">Staphylococcus pasteuri_A</name>
    <dbReference type="NCBI Taxonomy" id="3062664"/>
    <lineage>
        <taxon>Bacteria</taxon>
        <taxon>Bacillati</taxon>
        <taxon>Bacillota</taxon>
        <taxon>Bacilli</taxon>
        <taxon>Bacillales</taxon>
        <taxon>Staphylococcaceae</taxon>
        <taxon>Staphylococcus</taxon>
    </lineage>
</organism>
<gene>
    <name evidence="1" type="ORF">Q4528_01985</name>
</gene>
<comment type="caution">
    <text evidence="1">The sequence shown here is derived from an EMBL/GenBank/DDBJ whole genome shotgun (WGS) entry which is preliminary data.</text>
</comment>
<dbReference type="EMBL" id="JAUOQO010000002">
    <property type="protein sequence ID" value="MDO6572918.1"/>
    <property type="molecule type" value="Genomic_DNA"/>
</dbReference>
<dbReference type="RefSeq" id="WP_017637826.1">
    <property type="nucleotide sequence ID" value="NZ_JAUOQO010000002.1"/>
</dbReference>
<protein>
    <submittedName>
        <fullName evidence="1">Uncharacterized protein</fullName>
    </submittedName>
</protein>
<dbReference type="GeneID" id="72470933"/>
<accession>A0AAW7YS36</accession>
<reference evidence="1" key="1">
    <citation type="submission" date="2023-07" db="EMBL/GenBank/DDBJ databases">
        <title>Genome content predicts the carbon catabolic preferences of heterotrophic bacteria.</title>
        <authorList>
            <person name="Gralka M."/>
        </authorList>
    </citation>
    <scope>NUCLEOTIDE SEQUENCE</scope>
    <source>
        <strain evidence="1">E2R20</strain>
    </source>
</reference>
<dbReference type="Proteomes" id="UP001170310">
    <property type="component" value="Unassembled WGS sequence"/>
</dbReference>
<evidence type="ECO:0000313" key="2">
    <source>
        <dbReference type="Proteomes" id="UP001170310"/>
    </source>
</evidence>